<organism evidence="3 4">
    <name type="scientific">Belnapia rosea</name>
    <dbReference type="NCBI Taxonomy" id="938405"/>
    <lineage>
        <taxon>Bacteria</taxon>
        <taxon>Pseudomonadati</taxon>
        <taxon>Pseudomonadota</taxon>
        <taxon>Alphaproteobacteria</taxon>
        <taxon>Acetobacterales</taxon>
        <taxon>Roseomonadaceae</taxon>
        <taxon>Belnapia</taxon>
    </lineage>
</organism>
<dbReference type="InterPro" id="IPR047650">
    <property type="entry name" value="Transpos_IS110"/>
</dbReference>
<evidence type="ECO:0000313" key="3">
    <source>
        <dbReference type="EMBL" id="SDE51462.1"/>
    </source>
</evidence>
<keyword evidence="4" id="KW-1185">Reference proteome</keyword>
<evidence type="ECO:0000313" key="4">
    <source>
        <dbReference type="Proteomes" id="UP000198925"/>
    </source>
</evidence>
<feature type="domain" description="Transposase IS116/IS110/IS902 C-terminal" evidence="2">
    <location>
        <begin position="211"/>
        <end position="288"/>
    </location>
</feature>
<dbReference type="Pfam" id="PF01548">
    <property type="entry name" value="DEDD_Tnp_IS110"/>
    <property type="match status" value="1"/>
</dbReference>
<sequence>MGHFVGVDVSLELSSVCVVDTTGQVVKEAKVSTEPAELVRFVQNLGLEVERIGLEAGPLSAWLHDGLAGAGLEVVLLETRHVRAALSAMVIKTDRRDARGAQLLRMGWYRPVHRKAAPSQEVRALLVGRKLLVAKLVDVDGGIRGMLRGFGLKVGPVGRAGLPRRVRDLVEGHAVLRSILEPLLAAREAIRTELARLHGQVLALARTDEVCQRLMTAPGVGAVVALTFRSGIDDPTRFRSSRALGPYLGLTPRRYQSGETDVSGGISRAGDTMVRAALYEAATVILSRAVRFSTLKRWAMAVAARRGVKRARVALAQKLSTVLHRIWVERTTFRWAGEAHTSGRAA</sequence>
<reference evidence="3 4" key="1">
    <citation type="submission" date="2016-10" db="EMBL/GenBank/DDBJ databases">
        <authorList>
            <person name="de Groot N.N."/>
        </authorList>
    </citation>
    <scope>NUCLEOTIDE SEQUENCE [LARGE SCALE GENOMIC DNA]</scope>
    <source>
        <strain evidence="3 4">CPCC 100156</strain>
    </source>
</reference>
<dbReference type="GO" id="GO:0004803">
    <property type="term" value="F:transposase activity"/>
    <property type="evidence" value="ECO:0007669"/>
    <property type="project" value="InterPro"/>
</dbReference>
<dbReference type="PANTHER" id="PTHR33055">
    <property type="entry name" value="TRANSPOSASE FOR INSERTION SEQUENCE ELEMENT IS1111A"/>
    <property type="match status" value="1"/>
</dbReference>
<dbReference type="EMBL" id="FMZX01000047">
    <property type="protein sequence ID" value="SDE51462.1"/>
    <property type="molecule type" value="Genomic_DNA"/>
</dbReference>
<evidence type="ECO:0000259" key="2">
    <source>
        <dbReference type="Pfam" id="PF02371"/>
    </source>
</evidence>
<evidence type="ECO:0000259" key="1">
    <source>
        <dbReference type="Pfam" id="PF01548"/>
    </source>
</evidence>
<accession>A0A1G7DIV8</accession>
<feature type="domain" description="Transposase IS110-like N-terminal" evidence="1">
    <location>
        <begin position="5"/>
        <end position="149"/>
    </location>
</feature>
<dbReference type="GO" id="GO:0003677">
    <property type="term" value="F:DNA binding"/>
    <property type="evidence" value="ECO:0007669"/>
    <property type="project" value="InterPro"/>
</dbReference>
<dbReference type="Pfam" id="PF02371">
    <property type="entry name" value="Transposase_20"/>
    <property type="match status" value="1"/>
</dbReference>
<name>A0A1G7DIV8_9PROT</name>
<dbReference type="NCBIfam" id="NF033542">
    <property type="entry name" value="transpos_IS110"/>
    <property type="match status" value="1"/>
</dbReference>
<dbReference type="InterPro" id="IPR003346">
    <property type="entry name" value="Transposase_20"/>
</dbReference>
<dbReference type="RefSeq" id="WP_090665302.1">
    <property type="nucleotide sequence ID" value="NZ_FMZX01000047.1"/>
</dbReference>
<dbReference type="PANTHER" id="PTHR33055:SF3">
    <property type="entry name" value="PUTATIVE TRANSPOSASE FOR IS117-RELATED"/>
    <property type="match status" value="1"/>
</dbReference>
<proteinExistence type="predicted"/>
<dbReference type="Proteomes" id="UP000198925">
    <property type="component" value="Unassembled WGS sequence"/>
</dbReference>
<dbReference type="AlphaFoldDB" id="A0A1G7DIV8"/>
<dbReference type="GO" id="GO:0006313">
    <property type="term" value="P:DNA transposition"/>
    <property type="evidence" value="ECO:0007669"/>
    <property type="project" value="InterPro"/>
</dbReference>
<protein>
    <submittedName>
        <fullName evidence="3">Transposase</fullName>
    </submittedName>
</protein>
<dbReference type="InterPro" id="IPR002525">
    <property type="entry name" value="Transp_IS110-like_N"/>
</dbReference>
<gene>
    <name evidence="3" type="ORF">SAMN04487779_10476</name>
</gene>